<keyword evidence="2" id="KW-1185">Reference proteome</keyword>
<dbReference type="EMBL" id="GL732549">
    <property type="protein sequence ID" value="EFX80093.1"/>
    <property type="molecule type" value="Genomic_DNA"/>
</dbReference>
<dbReference type="Proteomes" id="UP000000305">
    <property type="component" value="Unassembled WGS sequence"/>
</dbReference>
<name>E9GKA4_DAPPU</name>
<gene>
    <name evidence="1" type="ORF">DAPPUDRAFT_318970</name>
</gene>
<dbReference type="HOGENOM" id="CLU_1697311_0_0_1"/>
<evidence type="ECO:0000313" key="1">
    <source>
        <dbReference type="EMBL" id="EFX80093.1"/>
    </source>
</evidence>
<evidence type="ECO:0000313" key="2">
    <source>
        <dbReference type="Proteomes" id="UP000000305"/>
    </source>
</evidence>
<protein>
    <submittedName>
        <fullName evidence="1">Uncharacterized protein</fullName>
    </submittedName>
</protein>
<dbReference type="AlphaFoldDB" id="E9GKA4"/>
<accession>E9GKA4</accession>
<organism evidence="1 2">
    <name type="scientific">Daphnia pulex</name>
    <name type="common">Water flea</name>
    <dbReference type="NCBI Taxonomy" id="6669"/>
    <lineage>
        <taxon>Eukaryota</taxon>
        <taxon>Metazoa</taxon>
        <taxon>Ecdysozoa</taxon>
        <taxon>Arthropoda</taxon>
        <taxon>Crustacea</taxon>
        <taxon>Branchiopoda</taxon>
        <taxon>Diplostraca</taxon>
        <taxon>Cladocera</taxon>
        <taxon>Anomopoda</taxon>
        <taxon>Daphniidae</taxon>
        <taxon>Daphnia</taxon>
    </lineage>
</organism>
<dbReference type="PhylomeDB" id="E9GKA4"/>
<sequence>MERSTGLKRIVINTFLLILEQLNGFYPQLLPRDSFDIFMKSLGFASRFLALLAKTPPGYPGREDLPHADSLAIPKFIGMMQRDIIYDLVVVLPCIPLLQNNQDKQQMEENLSSYIRNYFAERKCTVLHVAVTGEMTETIELIKLLIKLGTDNAID</sequence>
<proteinExistence type="predicted"/>
<dbReference type="InParanoid" id="E9GKA4"/>
<dbReference type="KEGG" id="dpx:DAPPUDRAFT_318970"/>
<reference evidence="1 2" key="1">
    <citation type="journal article" date="2011" name="Science">
        <title>The ecoresponsive genome of Daphnia pulex.</title>
        <authorList>
            <person name="Colbourne J.K."/>
            <person name="Pfrender M.E."/>
            <person name="Gilbert D."/>
            <person name="Thomas W.K."/>
            <person name="Tucker A."/>
            <person name="Oakley T.H."/>
            <person name="Tokishita S."/>
            <person name="Aerts A."/>
            <person name="Arnold G.J."/>
            <person name="Basu M.K."/>
            <person name="Bauer D.J."/>
            <person name="Caceres C.E."/>
            <person name="Carmel L."/>
            <person name="Casola C."/>
            <person name="Choi J.H."/>
            <person name="Detter J.C."/>
            <person name="Dong Q."/>
            <person name="Dusheyko S."/>
            <person name="Eads B.D."/>
            <person name="Frohlich T."/>
            <person name="Geiler-Samerotte K.A."/>
            <person name="Gerlach D."/>
            <person name="Hatcher P."/>
            <person name="Jogdeo S."/>
            <person name="Krijgsveld J."/>
            <person name="Kriventseva E.V."/>
            <person name="Kultz D."/>
            <person name="Laforsch C."/>
            <person name="Lindquist E."/>
            <person name="Lopez J."/>
            <person name="Manak J.R."/>
            <person name="Muller J."/>
            <person name="Pangilinan J."/>
            <person name="Patwardhan R.P."/>
            <person name="Pitluck S."/>
            <person name="Pritham E.J."/>
            <person name="Rechtsteiner A."/>
            <person name="Rho M."/>
            <person name="Rogozin I.B."/>
            <person name="Sakarya O."/>
            <person name="Salamov A."/>
            <person name="Schaack S."/>
            <person name="Shapiro H."/>
            <person name="Shiga Y."/>
            <person name="Skalitzky C."/>
            <person name="Smith Z."/>
            <person name="Souvorov A."/>
            <person name="Sung W."/>
            <person name="Tang Z."/>
            <person name="Tsuchiya D."/>
            <person name="Tu H."/>
            <person name="Vos H."/>
            <person name="Wang M."/>
            <person name="Wolf Y.I."/>
            <person name="Yamagata H."/>
            <person name="Yamada T."/>
            <person name="Ye Y."/>
            <person name="Shaw J.R."/>
            <person name="Andrews J."/>
            <person name="Crease T.J."/>
            <person name="Tang H."/>
            <person name="Lucas S.M."/>
            <person name="Robertson H.M."/>
            <person name="Bork P."/>
            <person name="Koonin E.V."/>
            <person name="Zdobnov E.M."/>
            <person name="Grigoriev I.V."/>
            <person name="Lynch M."/>
            <person name="Boore J.L."/>
        </authorList>
    </citation>
    <scope>NUCLEOTIDE SEQUENCE [LARGE SCALE GENOMIC DNA]</scope>
</reference>